<keyword evidence="1" id="KW-1133">Transmembrane helix</keyword>
<proteinExistence type="predicted"/>
<keyword evidence="1" id="KW-0472">Membrane</keyword>
<dbReference type="Proteomes" id="UP000291084">
    <property type="component" value="Chromosome 5"/>
</dbReference>
<evidence type="ECO:0000313" key="3">
    <source>
        <dbReference type="Proteomes" id="UP000291084"/>
    </source>
</evidence>
<reference evidence="2 3" key="1">
    <citation type="journal article" date="2015" name="Sci. Rep.">
        <title>The power of single molecule real-time sequencing technology in the de novo assembly of a eukaryotic genome.</title>
        <authorList>
            <person name="Sakai H."/>
            <person name="Naito K."/>
            <person name="Ogiso-Tanaka E."/>
            <person name="Takahashi Y."/>
            <person name="Iseki K."/>
            <person name="Muto C."/>
            <person name="Satou K."/>
            <person name="Teruya K."/>
            <person name="Shiroma A."/>
            <person name="Shimoji M."/>
            <person name="Hirano T."/>
            <person name="Itoh T."/>
            <person name="Kaga A."/>
            <person name="Tomooka N."/>
        </authorList>
    </citation>
    <scope>NUCLEOTIDE SEQUENCE [LARGE SCALE GENOMIC DNA]</scope>
    <source>
        <strain evidence="3">cv. Shumari</strain>
    </source>
</reference>
<name>A0A0S3S6E9_PHAAN</name>
<evidence type="ECO:0000256" key="1">
    <source>
        <dbReference type="SAM" id="Phobius"/>
    </source>
</evidence>
<feature type="transmembrane region" description="Helical" evidence="1">
    <location>
        <begin position="89"/>
        <end position="112"/>
    </location>
</feature>
<gene>
    <name evidence="2" type="primary">Vigan.05G189200</name>
    <name evidence="2" type="ORF">VIGAN_05189200</name>
</gene>
<sequence length="113" mass="13013">MLHWLECSKLVKFGDGIQILGRAVVTIVFGSHVTGFQSSAANMDNNFIFFLGTCCWICQCTSVEDPTSEGWRSISWLSLHSHSYWTCVFYYYFIFFAFISLILLFCFTMDCLP</sequence>
<keyword evidence="3" id="KW-1185">Reference proteome</keyword>
<dbReference type="EMBL" id="AP015038">
    <property type="protein sequence ID" value="BAT88407.1"/>
    <property type="molecule type" value="Genomic_DNA"/>
</dbReference>
<protein>
    <submittedName>
        <fullName evidence="2">Uncharacterized protein</fullName>
    </submittedName>
</protein>
<feature type="non-terminal residue" evidence="2">
    <location>
        <position position="113"/>
    </location>
</feature>
<evidence type="ECO:0000313" key="2">
    <source>
        <dbReference type="EMBL" id="BAT88407.1"/>
    </source>
</evidence>
<dbReference type="AlphaFoldDB" id="A0A0S3S6E9"/>
<keyword evidence="1" id="KW-0812">Transmembrane</keyword>
<organism evidence="2 3">
    <name type="scientific">Vigna angularis var. angularis</name>
    <dbReference type="NCBI Taxonomy" id="157739"/>
    <lineage>
        <taxon>Eukaryota</taxon>
        <taxon>Viridiplantae</taxon>
        <taxon>Streptophyta</taxon>
        <taxon>Embryophyta</taxon>
        <taxon>Tracheophyta</taxon>
        <taxon>Spermatophyta</taxon>
        <taxon>Magnoliopsida</taxon>
        <taxon>eudicotyledons</taxon>
        <taxon>Gunneridae</taxon>
        <taxon>Pentapetalae</taxon>
        <taxon>rosids</taxon>
        <taxon>fabids</taxon>
        <taxon>Fabales</taxon>
        <taxon>Fabaceae</taxon>
        <taxon>Papilionoideae</taxon>
        <taxon>50 kb inversion clade</taxon>
        <taxon>NPAAA clade</taxon>
        <taxon>indigoferoid/millettioid clade</taxon>
        <taxon>Phaseoleae</taxon>
        <taxon>Vigna</taxon>
    </lineage>
</organism>
<accession>A0A0S3S6E9</accession>